<evidence type="ECO:0000256" key="3">
    <source>
        <dbReference type="ARBA" id="ARBA00004496"/>
    </source>
</evidence>
<dbReference type="GeneID" id="92904061"/>
<feature type="domain" description="Dihydroorotate dehydrogenase catalytic" evidence="13">
    <location>
        <begin position="5"/>
        <end position="291"/>
    </location>
</feature>
<dbReference type="Proteomes" id="UP000234239">
    <property type="component" value="Unassembled WGS sequence"/>
</dbReference>
<evidence type="ECO:0000313" key="16">
    <source>
        <dbReference type="Proteomes" id="UP000069912"/>
    </source>
</evidence>
<reference evidence="16" key="2">
    <citation type="submission" date="2016-01" db="EMBL/GenBank/DDBJ databases">
        <title>Six Aerococcus type strain genome sequencing and assembly using PacBio and Illumina Hiseq.</title>
        <authorList>
            <person name="Carkaci D."/>
            <person name="Dargis R."/>
            <person name="Nielsen X.C."/>
            <person name="Skovgaard O."/>
            <person name="Fuursted K."/>
            <person name="Christensen J.J."/>
        </authorList>
    </citation>
    <scope>NUCLEOTIDE SEQUENCE [LARGE SCALE GENOMIC DNA]</scope>
    <source>
        <strain evidence="16">CCUG43001</strain>
    </source>
</reference>
<evidence type="ECO:0000256" key="4">
    <source>
        <dbReference type="ARBA" id="ARBA00004725"/>
    </source>
</evidence>
<evidence type="ECO:0000256" key="11">
    <source>
        <dbReference type="ARBA" id="ARBA00022975"/>
    </source>
</evidence>
<keyword evidence="12" id="KW-0560">Oxidoreductase</keyword>
<evidence type="ECO:0000256" key="7">
    <source>
        <dbReference type="ARBA" id="ARBA00011911"/>
    </source>
</evidence>
<evidence type="ECO:0000313" key="15">
    <source>
        <dbReference type="EMBL" id="PKZ23247.1"/>
    </source>
</evidence>
<dbReference type="GO" id="GO:0005737">
    <property type="term" value="C:cytoplasm"/>
    <property type="evidence" value="ECO:0007669"/>
    <property type="project" value="UniProtKB-SubCell"/>
</dbReference>
<evidence type="ECO:0000256" key="9">
    <source>
        <dbReference type="ARBA" id="ARBA00022630"/>
    </source>
</evidence>
<dbReference type="RefSeq" id="WP_067976154.1">
    <property type="nucleotide sequence ID" value="NZ_CAJHKM010000002.1"/>
</dbReference>
<organism evidence="14 16">
    <name type="scientific">Aerococcus sanguinicola</name>
    <dbReference type="NCBI Taxonomy" id="119206"/>
    <lineage>
        <taxon>Bacteria</taxon>
        <taxon>Bacillati</taxon>
        <taxon>Bacillota</taxon>
        <taxon>Bacilli</taxon>
        <taxon>Lactobacillales</taxon>
        <taxon>Aerococcaceae</taxon>
        <taxon>Aerococcus</taxon>
    </lineage>
</organism>
<dbReference type="PROSITE" id="PS00911">
    <property type="entry name" value="DHODEHASE_1"/>
    <property type="match status" value="1"/>
</dbReference>
<dbReference type="FunFam" id="3.20.20.70:FF:000027">
    <property type="entry name" value="Dihydropyrimidine dehydrogenase [NADP(+)]"/>
    <property type="match status" value="1"/>
</dbReference>
<dbReference type="GO" id="GO:0044205">
    <property type="term" value="P:'de novo' UMP biosynthetic process"/>
    <property type="evidence" value="ECO:0007669"/>
    <property type="project" value="UniProtKB-UniPathway"/>
</dbReference>
<dbReference type="InterPro" id="IPR012135">
    <property type="entry name" value="Dihydroorotate_DH_1_2"/>
</dbReference>
<accession>A0A120I9F5</accession>
<comment type="subcellular location">
    <subcellularLocation>
        <location evidence="3">Cytoplasm</location>
    </subcellularLocation>
</comment>
<dbReference type="PANTHER" id="PTHR48109">
    <property type="entry name" value="DIHYDROOROTATE DEHYDROGENASE (QUINONE), MITOCHONDRIAL-RELATED"/>
    <property type="match status" value="1"/>
</dbReference>
<dbReference type="Gene3D" id="2.30.26.10">
    <property type="entry name" value="Dihydroorotate Dehydrogenase A, chain A, domain 2"/>
    <property type="match status" value="1"/>
</dbReference>
<comment type="catalytic activity">
    <reaction evidence="1">
        <text>(S)-dihydroorotate + fumarate = orotate + succinate</text>
        <dbReference type="Rhea" id="RHEA:30059"/>
        <dbReference type="ChEBI" id="CHEBI:29806"/>
        <dbReference type="ChEBI" id="CHEBI:30031"/>
        <dbReference type="ChEBI" id="CHEBI:30839"/>
        <dbReference type="ChEBI" id="CHEBI:30864"/>
        <dbReference type="EC" id="1.3.98.1"/>
    </reaction>
</comment>
<dbReference type="EMBL" id="PKGY01000001">
    <property type="protein sequence ID" value="PKZ23247.1"/>
    <property type="molecule type" value="Genomic_DNA"/>
</dbReference>
<dbReference type="UniPathway" id="UPA00070"/>
<comment type="pathway">
    <text evidence="4">Pyrimidine metabolism; UMP biosynthesis via de novo pathway.</text>
</comment>
<name>A0A120I9F5_9LACT</name>
<evidence type="ECO:0000313" key="14">
    <source>
        <dbReference type="EMBL" id="AMB94750.1"/>
    </source>
</evidence>
<comment type="cofactor">
    <cofactor evidence="2">
        <name>FMN</name>
        <dbReference type="ChEBI" id="CHEBI:58210"/>
    </cofactor>
</comment>
<dbReference type="OrthoDB" id="9794954at2"/>
<evidence type="ECO:0000256" key="10">
    <source>
        <dbReference type="ARBA" id="ARBA00022643"/>
    </source>
</evidence>
<evidence type="ECO:0000259" key="13">
    <source>
        <dbReference type="Pfam" id="PF01180"/>
    </source>
</evidence>
<reference evidence="15 17" key="3">
    <citation type="submission" date="2017-12" db="EMBL/GenBank/DDBJ databases">
        <title>Phylogenetic diversity of female urinary microbiome.</title>
        <authorList>
            <person name="Thomas-White K."/>
            <person name="Wolfe A.J."/>
        </authorList>
    </citation>
    <scope>NUCLEOTIDE SEQUENCE [LARGE SCALE GENOMIC DNA]</scope>
    <source>
        <strain evidence="15 17">UMB0139</strain>
    </source>
</reference>
<evidence type="ECO:0000256" key="8">
    <source>
        <dbReference type="ARBA" id="ARBA00022490"/>
    </source>
</evidence>
<dbReference type="Gene3D" id="3.20.20.70">
    <property type="entry name" value="Aldolase class I"/>
    <property type="match status" value="1"/>
</dbReference>
<evidence type="ECO:0000256" key="12">
    <source>
        <dbReference type="ARBA" id="ARBA00023002"/>
    </source>
</evidence>
<sequence>MAVPSQIHHFHFSNCLMNASGVSCERKEELAALDDSAAGTFITKTATLEAREGNPQPRVETFALGSINSSGLPNQGLPYYLQALADFQAAKPDKTYFLSVTELEEEKIYKILEEVEASDFKGLVELNLSCPNVIGKPQIAYDFETTDRILKRVFSFFTKSLGVKLPPFFDPSHFDQMADILNAYPLAYVNCINSVGNGLVIHDEQVVIKPKQGFGGIGGETIKETALANVHAFYQRLRPEIAIIGTGGVCDGRDVFEHILCGASMVGVGTTLYEEGEGCFASLTEELEAIMKEKGYQSIEDFRGKLKYMD</sequence>
<dbReference type="InterPro" id="IPR005720">
    <property type="entry name" value="Dihydroorotate_DH_cat"/>
</dbReference>
<dbReference type="Pfam" id="PF01180">
    <property type="entry name" value="DHO_dh"/>
    <property type="match status" value="1"/>
</dbReference>
<dbReference type="PANTHER" id="PTHR48109:SF1">
    <property type="entry name" value="DIHYDROOROTATE DEHYDROGENASE (FUMARATE)"/>
    <property type="match status" value="1"/>
</dbReference>
<dbReference type="GO" id="GO:0006207">
    <property type="term" value="P:'de novo' pyrimidine nucleobase biosynthetic process"/>
    <property type="evidence" value="ECO:0007669"/>
    <property type="project" value="InterPro"/>
</dbReference>
<keyword evidence="9" id="KW-0285">Flavoprotein</keyword>
<dbReference type="SUPFAM" id="SSF51395">
    <property type="entry name" value="FMN-linked oxidoreductases"/>
    <property type="match status" value="1"/>
</dbReference>
<evidence type="ECO:0000256" key="5">
    <source>
        <dbReference type="ARBA" id="ARBA00008008"/>
    </source>
</evidence>
<dbReference type="EMBL" id="CP014160">
    <property type="protein sequence ID" value="AMB94750.1"/>
    <property type="molecule type" value="Genomic_DNA"/>
</dbReference>
<dbReference type="EC" id="1.3.98.1" evidence="7"/>
<keyword evidence="10" id="KW-0288">FMN</keyword>
<dbReference type="InterPro" id="IPR023359">
    <property type="entry name" value="Dihydro_DH_chainA_dom2"/>
</dbReference>
<comment type="similarity">
    <text evidence="5">Belongs to the dihydroorotate dehydrogenase family. Type 1 subfamily.</text>
</comment>
<dbReference type="NCBIfam" id="NF002702">
    <property type="entry name" value="PRK02506.1"/>
    <property type="match status" value="1"/>
</dbReference>
<dbReference type="PIRSF" id="PIRSF000164">
    <property type="entry name" value="DHO_oxidase"/>
    <property type="match status" value="1"/>
</dbReference>
<comment type="subunit">
    <text evidence="6">Homodimer.</text>
</comment>
<keyword evidence="16" id="KW-1185">Reference proteome</keyword>
<proteinExistence type="inferred from homology"/>
<dbReference type="PROSITE" id="PS00912">
    <property type="entry name" value="DHODEHASE_2"/>
    <property type="match status" value="1"/>
</dbReference>
<dbReference type="InterPro" id="IPR050074">
    <property type="entry name" value="DHO_dehydrogenase"/>
</dbReference>
<dbReference type="InterPro" id="IPR013785">
    <property type="entry name" value="Aldolase_TIM"/>
</dbReference>
<dbReference type="CDD" id="cd04741">
    <property type="entry name" value="DHOD_1A_like"/>
    <property type="match status" value="1"/>
</dbReference>
<dbReference type="Proteomes" id="UP000069912">
    <property type="component" value="Chromosome"/>
</dbReference>
<reference evidence="14 16" key="1">
    <citation type="journal article" date="2016" name="Genome Announc.">
        <title>Complete Genome Sequences of Aerococcus christensenii CCUG 28831T, Aerococcus sanguinicola CCUG 43001T, Aerococcus urinae CCUG 36881T, Aerococcus urinaeequi CCUG 28094T, Aerococcus urinaehominis CCUG 42038 BT, and Aerococcus viridans CCUG 4311T.</title>
        <authorList>
            <person name="Carkaci D."/>
            <person name="Dargis R."/>
            <person name="Nielsen X.C."/>
            <person name="Skovgaard O."/>
            <person name="Fuursted K."/>
            <person name="Christensen J.J."/>
        </authorList>
    </citation>
    <scope>NUCLEOTIDE SEQUENCE [LARGE SCALE GENOMIC DNA]</scope>
    <source>
        <strain evidence="14 16">CCUG43001</strain>
    </source>
</reference>
<keyword evidence="8" id="KW-0963">Cytoplasm</keyword>
<dbReference type="InterPro" id="IPR033886">
    <property type="entry name" value="DHOD_1A"/>
</dbReference>
<protein>
    <recommendedName>
        <fullName evidence="7">dihydroorotate oxidase (fumarate)</fullName>
        <ecNumber evidence="7">1.3.98.1</ecNumber>
    </recommendedName>
</protein>
<dbReference type="GO" id="GO:1990663">
    <property type="term" value="F:dihydroorotate dehydrogenase (fumarate) activity"/>
    <property type="evidence" value="ECO:0007669"/>
    <property type="project" value="UniProtKB-EC"/>
</dbReference>
<evidence type="ECO:0000313" key="17">
    <source>
        <dbReference type="Proteomes" id="UP000234239"/>
    </source>
</evidence>
<dbReference type="AlphaFoldDB" id="A0A120I9F5"/>
<evidence type="ECO:0000256" key="6">
    <source>
        <dbReference type="ARBA" id="ARBA00011738"/>
    </source>
</evidence>
<dbReference type="InterPro" id="IPR001295">
    <property type="entry name" value="Dihydroorotate_DH_CS"/>
</dbReference>
<gene>
    <name evidence="14" type="ORF">AWM72_08265</name>
    <name evidence="15" type="ORF">CYJ28_01485</name>
</gene>
<evidence type="ECO:0000256" key="2">
    <source>
        <dbReference type="ARBA" id="ARBA00001917"/>
    </source>
</evidence>
<dbReference type="KEGG" id="asan:AWM72_08265"/>
<keyword evidence="11" id="KW-0665">Pyrimidine biosynthesis</keyword>
<evidence type="ECO:0000256" key="1">
    <source>
        <dbReference type="ARBA" id="ARBA00001694"/>
    </source>
</evidence>